<evidence type="ECO:0000256" key="6">
    <source>
        <dbReference type="ARBA" id="ARBA00022490"/>
    </source>
</evidence>
<protein>
    <recommendedName>
        <fullName evidence="5">Serine/threonine-protein phosphatase CPPED1</fullName>
        <ecNumber evidence="4">3.1.3.16</ecNumber>
    </recommendedName>
    <alternativeName>
        <fullName evidence="9">Calcineurin-like phosphoesterase domain-containing protein 1</fullName>
    </alternativeName>
</protein>
<proteinExistence type="inferred from homology"/>
<accession>A0AAW1AU31</accession>
<keyword evidence="6" id="KW-0963">Cytoplasm</keyword>
<dbReference type="Proteomes" id="UP001474421">
    <property type="component" value="Unassembled WGS sequence"/>
</dbReference>
<dbReference type="CDD" id="cd07395">
    <property type="entry name" value="MPP_CSTP1"/>
    <property type="match status" value="1"/>
</dbReference>
<dbReference type="InterPro" id="IPR051918">
    <property type="entry name" value="STPP_CPPED1"/>
</dbReference>
<dbReference type="GO" id="GO:0005737">
    <property type="term" value="C:cytoplasm"/>
    <property type="evidence" value="ECO:0007669"/>
    <property type="project" value="UniProtKB-SubCell"/>
</dbReference>
<dbReference type="InterPro" id="IPR029052">
    <property type="entry name" value="Metallo-depent_PP-like"/>
</dbReference>
<comment type="subcellular location">
    <subcellularLocation>
        <location evidence="2">Cytoplasm</location>
    </subcellularLocation>
</comment>
<dbReference type="InterPro" id="IPR004843">
    <property type="entry name" value="Calcineurin-like_PHP"/>
</dbReference>
<keyword evidence="7" id="KW-0479">Metal-binding</keyword>
<evidence type="ECO:0000256" key="2">
    <source>
        <dbReference type="ARBA" id="ARBA00004496"/>
    </source>
</evidence>
<dbReference type="EC" id="3.1.3.16" evidence="4"/>
<feature type="domain" description="Calcineurin-like phosphoesterase" evidence="12">
    <location>
        <begin position="139"/>
        <end position="323"/>
    </location>
</feature>
<dbReference type="InterPro" id="IPR041867">
    <property type="entry name" value="MPP_CSTP1"/>
</dbReference>
<dbReference type="GO" id="GO:0046872">
    <property type="term" value="F:metal ion binding"/>
    <property type="evidence" value="ECO:0007669"/>
    <property type="project" value="UniProtKB-KW"/>
</dbReference>
<evidence type="ECO:0000256" key="7">
    <source>
        <dbReference type="ARBA" id="ARBA00022723"/>
    </source>
</evidence>
<comment type="caution">
    <text evidence="13">The sequence shown here is derived from an EMBL/GenBank/DDBJ whole genome shotgun (WGS) entry which is preliminary data.</text>
</comment>
<dbReference type="Gene3D" id="3.60.21.10">
    <property type="match status" value="1"/>
</dbReference>
<evidence type="ECO:0000256" key="9">
    <source>
        <dbReference type="ARBA" id="ARBA00032900"/>
    </source>
</evidence>
<evidence type="ECO:0000259" key="12">
    <source>
        <dbReference type="Pfam" id="PF00149"/>
    </source>
</evidence>
<evidence type="ECO:0000256" key="11">
    <source>
        <dbReference type="ARBA" id="ARBA00048336"/>
    </source>
</evidence>
<reference evidence="13 14" key="1">
    <citation type="journal article" date="2024" name="Proc. Natl. Acad. Sci. U.S.A.">
        <title>The genetic regulatory architecture and epigenomic basis for age-related changes in rattlesnake venom.</title>
        <authorList>
            <person name="Hogan M.P."/>
            <person name="Holding M.L."/>
            <person name="Nystrom G.S."/>
            <person name="Colston T.J."/>
            <person name="Bartlett D.A."/>
            <person name="Mason A.J."/>
            <person name="Ellsworth S.A."/>
            <person name="Rautsaw R.M."/>
            <person name="Lawrence K.C."/>
            <person name="Strickland J.L."/>
            <person name="He B."/>
            <person name="Fraser P."/>
            <person name="Margres M.J."/>
            <person name="Gilbert D.M."/>
            <person name="Gibbs H.L."/>
            <person name="Parkinson C.L."/>
            <person name="Rokyta D.R."/>
        </authorList>
    </citation>
    <scope>NUCLEOTIDE SEQUENCE [LARGE SCALE GENOMIC DNA]</scope>
    <source>
        <strain evidence="13">DRR0105</strain>
    </source>
</reference>
<evidence type="ECO:0000256" key="10">
    <source>
        <dbReference type="ARBA" id="ARBA00047761"/>
    </source>
</evidence>
<comment type="catalytic activity">
    <reaction evidence="11">
        <text>O-phospho-L-threonyl-[protein] + H2O = L-threonyl-[protein] + phosphate</text>
        <dbReference type="Rhea" id="RHEA:47004"/>
        <dbReference type="Rhea" id="RHEA-COMP:11060"/>
        <dbReference type="Rhea" id="RHEA-COMP:11605"/>
        <dbReference type="ChEBI" id="CHEBI:15377"/>
        <dbReference type="ChEBI" id="CHEBI:30013"/>
        <dbReference type="ChEBI" id="CHEBI:43474"/>
        <dbReference type="ChEBI" id="CHEBI:61977"/>
        <dbReference type="EC" id="3.1.3.16"/>
    </reaction>
</comment>
<evidence type="ECO:0000256" key="4">
    <source>
        <dbReference type="ARBA" id="ARBA00013081"/>
    </source>
</evidence>
<name>A0AAW1AU31_CROAD</name>
<evidence type="ECO:0000256" key="1">
    <source>
        <dbReference type="ARBA" id="ARBA00001968"/>
    </source>
</evidence>
<dbReference type="AlphaFoldDB" id="A0AAW1AU31"/>
<dbReference type="PANTHER" id="PTHR43143:SF1">
    <property type="entry name" value="SERINE_THREONINE-PROTEIN PHOSPHATASE CPPED1"/>
    <property type="match status" value="1"/>
</dbReference>
<dbReference type="PANTHER" id="PTHR43143">
    <property type="entry name" value="METALLOPHOSPHOESTERASE, CALCINEURIN SUPERFAMILY"/>
    <property type="match status" value="1"/>
</dbReference>
<comment type="catalytic activity">
    <reaction evidence="10">
        <text>O-phospho-L-seryl-[protein] + H2O = L-seryl-[protein] + phosphate</text>
        <dbReference type="Rhea" id="RHEA:20629"/>
        <dbReference type="Rhea" id="RHEA-COMP:9863"/>
        <dbReference type="Rhea" id="RHEA-COMP:11604"/>
        <dbReference type="ChEBI" id="CHEBI:15377"/>
        <dbReference type="ChEBI" id="CHEBI:29999"/>
        <dbReference type="ChEBI" id="CHEBI:43474"/>
        <dbReference type="ChEBI" id="CHEBI:83421"/>
        <dbReference type="EC" id="3.1.3.16"/>
    </reaction>
</comment>
<dbReference type="Pfam" id="PF00149">
    <property type="entry name" value="Metallophos"/>
    <property type="match status" value="1"/>
</dbReference>
<gene>
    <name evidence="13" type="ORF">NXF25_016472</name>
</gene>
<dbReference type="EMBL" id="JAOTOJ010000014">
    <property type="protein sequence ID" value="KAK9393210.1"/>
    <property type="molecule type" value="Genomic_DNA"/>
</dbReference>
<dbReference type="SUPFAM" id="SSF56300">
    <property type="entry name" value="Metallo-dependent phosphatases"/>
    <property type="match status" value="1"/>
</dbReference>
<dbReference type="GO" id="GO:0004722">
    <property type="term" value="F:protein serine/threonine phosphatase activity"/>
    <property type="evidence" value="ECO:0007669"/>
    <property type="project" value="UniProtKB-EC"/>
</dbReference>
<keyword evidence="14" id="KW-1185">Reference proteome</keyword>
<comment type="similarity">
    <text evidence="3">Belongs to the metallophosphoesterase superfamily. CPPED1 family.</text>
</comment>
<organism evidence="13 14">
    <name type="scientific">Crotalus adamanteus</name>
    <name type="common">Eastern diamondback rattlesnake</name>
    <dbReference type="NCBI Taxonomy" id="8729"/>
    <lineage>
        <taxon>Eukaryota</taxon>
        <taxon>Metazoa</taxon>
        <taxon>Chordata</taxon>
        <taxon>Craniata</taxon>
        <taxon>Vertebrata</taxon>
        <taxon>Euteleostomi</taxon>
        <taxon>Lepidosauria</taxon>
        <taxon>Squamata</taxon>
        <taxon>Bifurcata</taxon>
        <taxon>Unidentata</taxon>
        <taxon>Episquamata</taxon>
        <taxon>Toxicofera</taxon>
        <taxon>Serpentes</taxon>
        <taxon>Colubroidea</taxon>
        <taxon>Viperidae</taxon>
        <taxon>Crotalinae</taxon>
        <taxon>Crotalus</taxon>
    </lineage>
</organism>
<evidence type="ECO:0000313" key="14">
    <source>
        <dbReference type="Proteomes" id="UP001474421"/>
    </source>
</evidence>
<evidence type="ECO:0000256" key="5">
    <source>
        <dbReference type="ARBA" id="ARBA00013356"/>
    </source>
</evidence>
<evidence type="ECO:0000256" key="8">
    <source>
        <dbReference type="ARBA" id="ARBA00022801"/>
    </source>
</evidence>
<evidence type="ECO:0000313" key="13">
    <source>
        <dbReference type="EMBL" id="KAK9393210.1"/>
    </source>
</evidence>
<keyword evidence="8" id="KW-0378">Hydrolase</keyword>
<sequence>MQFYPGRKVQFPPPPCSRGGGNLLGPSPAPSFLDHASPISLRPLACQVPDFFLLPVFFLRSAFAPWEGIVLLALLMAEKGQNELLKARNRTLSVFREEAEREWKAPFYFIQGADPQFGLMKAYSIGDCSSGGDEWEAELQLTRQAVEAINRLNPPPKFFVLCGDLIHGMPGTEWREAQIQDLRNVLKDLRSDIPLVFVSGNHDLGNTPTPETVSDYCQQWGDDYFSFWVGGVFFLVLNSQLYFDASQCSELKAAQDAWLEQQLAVAGKKQCRHAVVFQHIPFFINEPEEDHNYFNLEKAVRHELLEKFCRAGIKTVFSGHLHKNAGGTYKDLDMIISSAIGCQLGDDSHGVRMVGVTAEKIIHRYYSLSELSNQAKIEKEFMALIKPN</sequence>
<evidence type="ECO:0000256" key="3">
    <source>
        <dbReference type="ARBA" id="ARBA00010567"/>
    </source>
</evidence>
<comment type="cofactor">
    <cofactor evidence="1">
        <name>a divalent metal cation</name>
        <dbReference type="ChEBI" id="CHEBI:60240"/>
    </cofactor>
</comment>